<reference evidence="1 2" key="1">
    <citation type="journal article" date="2009" name="Nat. Biotechnol.">
        <title>Genome sequence of the recombinant protein production host Pichia pastoris.</title>
        <authorList>
            <person name="De Schutter K."/>
            <person name="Lin Y.C."/>
            <person name="Tiels P."/>
            <person name="Van Hecke A."/>
            <person name="Glinka S."/>
            <person name="Weber-Lehmann J."/>
            <person name="Rouze P."/>
            <person name="Van de Peer Y."/>
            <person name="Callewaert N."/>
        </authorList>
    </citation>
    <scope>NUCLEOTIDE SEQUENCE [LARGE SCALE GENOMIC DNA]</scope>
    <source>
        <strain evidence="2">GS115 / ATCC 20864</strain>
    </source>
</reference>
<dbReference type="FunCoup" id="C4R0D7">
    <property type="interactions" value="133"/>
</dbReference>
<dbReference type="STRING" id="644223.C4R0D7"/>
<name>C4R0D7_KOMPG</name>
<dbReference type="Proteomes" id="UP000000314">
    <property type="component" value="Chromosome 2"/>
</dbReference>
<dbReference type="EMBL" id="FN392320">
    <property type="protein sequence ID" value="CAY68961.1"/>
    <property type="molecule type" value="Genomic_DNA"/>
</dbReference>
<evidence type="ECO:0000313" key="1">
    <source>
        <dbReference type="EMBL" id="CAY68961.1"/>
    </source>
</evidence>
<dbReference type="InterPro" id="IPR022757">
    <property type="entry name" value="Gsf2"/>
</dbReference>
<gene>
    <name evidence="1" type="ordered locus">PAS_chr2-1_0342</name>
</gene>
<proteinExistence type="predicted"/>
<keyword evidence="2" id="KW-1185">Reference proteome</keyword>
<dbReference type="Pfam" id="PF11055">
    <property type="entry name" value="Gsf2"/>
    <property type="match status" value="1"/>
</dbReference>
<dbReference type="KEGG" id="ppa:PAS_chr2-1_0342"/>
<accession>C4R0D7</accession>
<dbReference type="HOGENOM" id="CLU_719597_0_0_1"/>
<dbReference type="AlphaFoldDB" id="C4R0D7"/>
<dbReference type="eggNOG" id="ENOG502QT03">
    <property type="taxonomic scope" value="Eukaryota"/>
</dbReference>
<organism evidence="1 2">
    <name type="scientific">Komagataella phaffii (strain GS115 / ATCC 20864)</name>
    <name type="common">Yeast</name>
    <name type="synonym">Pichia pastoris</name>
    <dbReference type="NCBI Taxonomy" id="644223"/>
    <lineage>
        <taxon>Eukaryota</taxon>
        <taxon>Fungi</taxon>
        <taxon>Dikarya</taxon>
        <taxon>Ascomycota</taxon>
        <taxon>Saccharomycotina</taxon>
        <taxon>Pichiomycetes</taxon>
        <taxon>Pichiales</taxon>
        <taxon>Pichiaceae</taxon>
        <taxon>Komagataella</taxon>
    </lineage>
</organism>
<dbReference type="OMA" id="IMLAWLY"/>
<dbReference type="OrthoDB" id="4076669at2759"/>
<sequence>MSTEDEDIINNLEETEVEGLVEIFIRMNDEEDKDYCFQVSTNSTFKDLLKIFDSLPLTLAPTCFQNLRPIGFQVSTSPGFLTASGGLLFDDDATNKKYLVNVALSDKIGDKVWPGQLIVPKWEFNSTAFLVIQSIFLLWLYTDLPDFISPTPGISLTSQALKAGAYIAKLLHYDDFADLLLNELLTEESKFTQSLFFVFHVAKIGFLELLLYFGFYRPYSFDILHIFTPAPAPIDKETLRKIGWTGARKVSVQDYKSRYRDHQTKKVGSLLKAKELGLFEKIIYGGVQLKDGEGWNTPLPTEDDKGAKSNTLDKLLQANGKFILNYDYIAHIGEYWETNELDVLLAKKDQCENEEELRQLDQQLNKAARDFRSYGPLECSEKVTKIVDNRMALK</sequence>
<dbReference type="InParanoid" id="C4R0D7"/>
<protein>
    <submittedName>
        <fullName evidence="1">ER localized integral membrane protein that may promote secretion of certain hexose transporters</fullName>
    </submittedName>
</protein>
<dbReference type="GeneID" id="8199030"/>
<evidence type="ECO:0000313" key="2">
    <source>
        <dbReference type="Proteomes" id="UP000000314"/>
    </source>
</evidence>
<dbReference type="RefSeq" id="XP_002491241.1">
    <property type="nucleotide sequence ID" value="XM_002491196.1"/>
</dbReference>